<protein>
    <submittedName>
        <fullName evidence="14">Sodium channel protein Nach</fullName>
    </submittedName>
</protein>
<dbReference type="Gene3D" id="1.10.287.820">
    <property type="entry name" value="Acid-sensing ion channel domain"/>
    <property type="match status" value="1"/>
</dbReference>
<comment type="similarity">
    <text evidence="2 12">Belongs to the amiloride-sensitive sodium channel (TC 1.A.6) family.</text>
</comment>
<sequence length="315" mass="36088">MGIIQESIKVVSKEYCAELLWVLILIVGLGCSVSLVWMTFLKYYRAPLVTTQMPEGVSVSKIIFPAVGICSNNRISKRAVTELAKRLLKEERNKHYSEEEMMSLLFGLGQLYDLQPMQAENIVQPLKLHQALGDYRVHNLLRSLQFSDAYDFPDAPSGSFAMQIISPGVQMAVMVSATFTEASRDIQHVSLELRKCRFYDESTYLPFYTYSDCILKCRMFFLLENCNCTPFNMLKMDNIRTCDMRDVPCLRIFYVRPNVNPIPPELELELVGGGVDCPMCCPTCSKTAYNYDFNNVNIYPEYLNGVPDEDREDWL</sequence>
<keyword evidence="10 12" id="KW-0739">Sodium transport</keyword>
<organism evidence="14 15">
    <name type="scientific">Operophtera brumata</name>
    <name type="common">Winter moth</name>
    <name type="synonym">Phalaena brumata</name>
    <dbReference type="NCBI Taxonomy" id="104452"/>
    <lineage>
        <taxon>Eukaryota</taxon>
        <taxon>Metazoa</taxon>
        <taxon>Ecdysozoa</taxon>
        <taxon>Arthropoda</taxon>
        <taxon>Hexapoda</taxon>
        <taxon>Insecta</taxon>
        <taxon>Pterygota</taxon>
        <taxon>Neoptera</taxon>
        <taxon>Endopterygota</taxon>
        <taxon>Lepidoptera</taxon>
        <taxon>Glossata</taxon>
        <taxon>Ditrysia</taxon>
        <taxon>Geometroidea</taxon>
        <taxon>Geometridae</taxon>
        <taxon>Larentiinae</taxon>
        <taxon>Operophtera</taxon>
    </lineage>
</organism>
<keyword evidence="3 12" id="KW-0813">Transport</keyword>
<dbReference type="GO" id="GO:0005886">
    <property type="term" value="C:plasma membrane"/>
    <property type="evidence" value="ECO:0007669"/>
    <property type="project" value="TreeGrafter"/>
</dbReference>
<name>A0A0L7L3W0_OPEBR</name>
<evidence type="ECO:0000256" key="10">
    <source>
        <dbReference type="ARBA" id="ARBA00023201"/>
    </source>
</evidence>
<dbReference type="Proteomes" id="UP000037510">
    <property type="component" value="Unassembled WGS sequence"/>
</dbReference>
<evidence type="ECO:0000256" key="8">
    <source>
        <dbReference type="ARBA" id="ARBA00023065"/>
    </source>
</evidence>
<keyword evidence="15" id="KW-1185">Reference proteome</keyword>
<reference evidence="14 15" key="1">
    <citation type="journal article" date="2015" name="Genome Biol. Evol.">
        <title>The genome of winter moth (Operophtera brumata) provides a genomic perspective on sexual dimorphism and phenology.</title>
        <authorList>
            <person name="Derks M.F."/>
            <person name="Smit S."/>
            <person name="Salis L."/>
            <person name="Schijlen E."/>
            <person name="Bossers A."/>
            <person name="Mateman C."/>
            <person name="Pijl A.S."/>
            <person name="de Ridder D."/>
            <person name="Groenen M.A."/>
            <person name="Visser M.E."/>
            <person name="Megens H.J."/>
        </authorList>
    </citation>
    <scope>NUCLEOTIDE SEQUENCE [LARGE SCALE GENOMIC DNA]</scope>
    <source>
        <strain evidence="14">WM2013NL</strain>
        <tissue evidence="14">Head and thorax</tissue>
    </source>
</reference>
<dbReference type="PANTHER" id="PTHR11690">
    <property type="entry name" value="AMILORIDE-SENSITIVE SODIUM CHANNEL-RELATED"/>
    <property type="match status" value="1"/>
</dbReference>
<gene>
    <name evidence="14" type="ORF">OBRU01_11301</name>
</gene>
<evidence type="ECO:0000256" key="1">
    <source>
        <dbReference type="ARBA" id="ARBA00004141"/>
    </source>
</evidence>
<comment type="caution">
    <text evidence="14">The sequence shown here is derived from an EMBL/GenBank/DDBJ whole genome shotgun (WGS) entry which is preliminary data.</text>
</comment>
<keyword evidence="5 12" id="KW-0812">Transmembrane</keyword>
<evidence type="ECO:0000256" key="4">
    <source>
        <dbReference type="ARBA" id="ARBA00022461"/>
    </source>
</evidence>
<evidence type="ECO:0000256" key="9">
    <source>
        <dbReference type="ARBA" id="ARBA00023136"/>
    </source>
</evidence>
<accession>A0A0L7L3W0</accession>
<evidence type="ECO:0000256" key="11">
    <source>
        <dbReference type="ARBA" id="ARBA00023303"/>
    </source>
</evidence>
<feature type="transmembrane region" description="Helical" evidence="13">
    <location>
        <begin position="20"/>
        <end position="44"/>
    </location>
</feature>
<evidence type="ECO:0000313" key="14">
    <source>
        <dbReference type="EMBL" id="KOB70021.1"/>
    </source>
</evidence>
<evidence type="ECO:0000256" key="3">
    <source>
        <dbReference type="ARBA" id="ARBA00022448"/>
    </source>
</evidence>
<evidence type="ECO:0000256" key="2">
    <source>
        <dbReference type="ARBA" id="ARBA00007193"/>
    </source>
</evidence>
<keyword evidence="11 12" id="KW-0407">Ion channel</keyword>
<dbReference type="PANTHER" id="PTHR11690:SF288">
    <property type="entry name" value="AMILORIDE-SENSITIVE NA+ CHANNEL-RELATED"/>
    <property type="match status" value="1"/>
</dbReference>
<evidence type="ECO:0000256" key="7">
    <source>
        <dbReference type="ARBA" id="ARBA00023053"/>
    </source>
</evidence>
<comment type="subcellular location">
    <subcellularLocation>
        <location evidence="1">Membrane</location>
        <topology evidence="1">Multi-pass membrane protein</topology>
    </subcellularLocation>
</comment>
<dbReference type="AlphaFoldDB" id="A0A0L7L3W0"/>
<dbReference type="InterPro" id="IPR001873">
    <property type="entry name" value="ENaC"/>
</dbReference>
<dbReference type="GO" id="GO:0015280">
    <property type="term" value="F:ligand-gated sodium channel activity"/>
    <property type="evidence" value="ECO:0007669"/>
    <property type="project" value="TreeGrafter"/>
</dbReference>
<dbReference type="EMBL" id="JTDY01003170">
    <property type="protein sequence ID" value="KOB70021.1"/>
    <property type="molecule type" value="Genomic_DNA"/>
</dbReference>
<proteinExistence type="inferred from homology"/>
<evidence type="ECO:0000256" key="5">
    <source>
        <dbReference type="ARBA" id="ARBA00022692"/>
    </source>
</evidence>
<keyword evidence="8 12" id="KW-0406">Ion transport</keyword>
<evidence type="ECO:0000256" key="12">
    <source>
        <dbReference type="RuleBase" id="RU000679"/>
    </source>
</evidence>
<evidence type="ECO:0000256" key="13">
    <source>
        <dbReference type="SAM" id="Phobius"/>
    </source>
</evidence>
<keyword evidence="7" id="KW-0915">Sodium</keyword>
<keyword evidence="6 13" id="KW-1133">Transmembrane helix</keyword>
<evidence type="ECO:0000313" key="15">
    <source>
        <dbReference type="Proteomes" id="UP000037510"/>
    </source>
</evidence>
<evidence type="ECO:0000256" key="6">
    <source>
        <dbReference type="ARBA" id="ARBA00022989"/>
    </source>
</evidence>
<dbReference type="Pfam" id="PF00858">
    <property type="entry name" value="ASC"/>
    <property type="match status" value="2"/>
</dbReference>
<keyword evidence="4 12" id="KW-0894">Sodium channel</keyword>
<dbReference type="STRING" id="104452.A0A0L7L3W0"/>
<keyword evidence="9 13" id="KW-0472">Membrane</keyword>